<evidence type="ECO:0000313" key="2">
    <source>
        <dbReference type="EMBL" id="ELW67437.1"/>
    </source>
</evidence>
<accession>L9L221</accession>
<feature type="region of interest" description="Disordered" evidence="1">
    <location>
        <begin position="183"/>
        <end position="210"/>
    </location>
</feature>
<name>L9L221_TUPCH</name>
<dbReference type="EMBL" id="KB320613">
    <property type="protein sequence ID" value="ELW67437.1"/>
    <property type="molecule type" value="Genomic_DNA"/>
</dbReference>
<protein>
    <submittedName>
        <fullName evidence="2">Uncharacterized protein</fullName>
    </submittedName>
</protein>
<sequence length="291" mass="30973">MHFHGFPSFHERAAASALRVWTLMPMDKGSAAFALARLQGPLVTGHTPTPAETADTPRRTWCSSDTQLHEVKSVLPENGPGHLAALRPTKTACTQAFGDRAPLVGKVKGPCAGAAGAQSELRVRAGGSDCAKRTSSTGCRKARRQCSESQATKDRSPEFQTATGSSRLHMTGMLLRARLTVQPPGPAVSIHRPVQRRVGGPGNKDEECDPQEREALLPQDYGLGAAIRPAEQSARSPPLGVPRKTGLTSPAMCPPGGPDVPSNQSFNSLRKTTDLQIEAAHIQQQLNSKLC</sequence>
<dbReference type="Proteomes" id="UP000011518">
    <property type="component" value="Unassembled WGS sequence"/>
</dbReference>
<keyword evidence="3" id="KW-1185">Reference proteome</keyword>
<evidence type="ECO:0000256" key="1">
    <source>
        <dbReference type="SAM" id="MobiDB-lite"/>
    </source>
</evidence>
<reference evidence="3" key="2">
    <citation type="journal article" date="2013" name="Nat. Commun.">
        <title>Genome of the Chinese tree shrew.</title>
        <authorList>
            <person name="Fan Y."/>
            <person name="Huang Z.Y."/>
            <person name="Cao C.C."/>
            <person name="Chen C.S."/>
            <person name="Chen Y.X."/>
            <person name="Fan D.D."/>
            <person name="He J."/>
            <person name="Hou H.L."/>
            <person name="Hu L."/>
            <person name="Hu X.T."/>
            <person name="Jiang X.T."/>
            <person name="Lai R."/>
            <person name="Lang Y.S."/>
            <person name="Liang B."/>
            <person name="Liao S.G."/>
            <person name="Mu D."/>
            <person name="Ma Y.Y."/>
            <person name="Niu Y.Y."/>
            <person name="Sun X.Q."/>
            <person name="Xia J.Q."/>
            <person name="Xiao J."/>
            <person name="Xiong Z.Q."/>
            <person name="Xu L."/>
            <person name="Yang L."/>
            <person name="Zhang Y."/>
            <person name="Zhao W."/>
            <person name="Zhao X.D."/>
            <person name="Zheng Y.T."/>
            <person name="Zhou J.M."/>
            <person name="Zhu Y.B."/>
            <person name="Zhang G.J."/>
            <person name="Wang J."/>
            <person name="Yao Y.G."/>
        </authorList>
    </citation>
    <scope>NUCLEOTIDE SEQUENCE [LARGE SCALE GENOMIC DNA]</scope>
</reference>
<proteinExistence type="predicted"/>
<organism evidence="2 3">
    <name type="scientific">Tupaia chinensis</name>
    <name type="common">Chinese tree shrew</name>
    <name type="synonym">Tupaia belangeri chinensis</name>
    <dbReference type="NCBI Taxonomy" id="246437"/>
    <lineage>
        <taxon>Eukaryota</taxon>
        <taxon>Metazoa</taxon>
        <taxon>Chordata</taxon>
        <taxon>Craniata</taxon>
        <taxon>Vertebrata</taxon>
        <taxon>Euteleostomi</taxon>
        <taxon>Mammalia</taxon>
        <taxon>Eutheria</taxon>
        <taxon>Euarchontoglires</taxon>
        <taxon>Scandentia</taxon>
        <taxon>Tupaiidae</taxon>
        <taxon>Tupaia</taxon>
    </lineage>
</organism>
<dbReference type="InParanoid" id="L9L221"/>
<evidence type="ECO:0000313" key="3">
    <source>
        <dbReference type="Proteomes" id="UP000011518"/>
    </source>
</evidence>
<gene>
    <name evidence="2" type="ORF">TREES_T100018502</name>
</gene>
<dbReference type="AlphaFoldDB" id="L9L221"/>
<reference evidence="3" key="1">
    <citation type="submission" date="2012-07" db="EMBL/GenBank/DDBJ databases">
        <title>Genome of the Chinese tree shrew, a rising model animal genetically related to primates.</title>
        <authorList>
            <person name="Zhang G."/>
            <person name="Fan Y."/>
            <person name="Yao Y."/>
            <person name="Huang Z."/>
        </authorList>
    </citation>
    <scope>NUCLEOTIDE SEQUENCE [LARGE SCALE GENOMIC DNA]</scope>
</reference>
<feature type="region of interest" description="Disordered" evidence="1">
    <location>
        <begin position="230"/>
        <end position="267"/>
    </location>
</feature>